<keyword evidence="2" id="KW-1185">Reference proteome</keyword>
<organism evidence="1 2">
    <name type="scientific">Vitis vinifera</name>
    <name type="common">Grape</name>
    <dbReference type="NCBI Taxonomy" id="29760"/>
    <lineage>
        <taxon>Eukaryota</taxon>
        <taxon>Viridiplantae</taxon>
        <taxon>Streptophyta</taxon>
        <taxon>Embryophyta</taxon>
        <taxon>Tracheophyta</taxon>
        <taxon>Spermatophyta</taxon>
        <taxon>Magnoliopsida</taxon>
        <taxon>eudicotyledons</taxon>
        <taxon>Gunneridae</taxon>
        <taxon>Pentapetalae</taxon>
        <taxon>rosids</taxon>
        <taxon>Vitales</taxon>
        <taxon>Vitaceae</taxon>
        <taxon>Viteae</taxon>
        <taxon>Vitis</taxon>
    </lineage>
</organism>
<protein>
    <submittedName>
        <fullName evidence="1">Uncharacterized protein</fullName>
    </submittedName>
</protein>
<proteinExistence type="predicted"/>
<accession>A0ABY9CWU8</accession>
<name>A0ABY9CWU8_VITVI</name>
<gene>
    <name evidence="1" type="ORF">VitviT2T_018258</name>
</gene>
<sequence length="103" mass="11133">MNVMNCQLLNWKLHSKENDAYFLPSRDWRWGAIWVAFALTATATFGLKSKESLNVPADAAGVGRCGGGDGGGTSPPAASFEDNFSIPQSTHFKASRIMEHLSS</sequence>
<evidence type="ECO:0000313" key="1">
    <source>
        <dbReference type="EMBL" id="WJZ99844.1"/>
    </source>
</evidence>
<evidence type="ECO:0000313" key="2">
    <source>
        <dbReference type="Proteomes" id="UP001227230"/>
    </source>
</evidence>
<dbReference type="EMBL" id="CP126659">
    <property type="protein sequence ID" value="WJZ99844.1"/>
    <property type="molecule type" value="Genomic_DNA"/>
</dbReference>
<dbReference type="Proteomes" id="UP001227230">
    <property type="component" value="Chromosome 12"/>
</dbReference>
<reference evidence="1 2" key="1">
    <citation type="journal article" date="2023" name="Hortic Res">
        <title>The complete reference genome for grapevine (Vitis vinifera L.) genetics and breeding.</title>
        <authorList>
            <person name="Shi X."/>
            <person name="Cao S."/>
            <person name="Wang X."/>
            <person name="Huang S."/>
            <person name="Wang Y."/>
            <person name="Liu Z."/>
            <person name="Liu W."/>
            <person name="Leng X."/>
            <person name="Peng Y."/>
            <person name="Wang N."/>
            <person name="Wang Y."/>
            <person name="Ma Z."/>
            <person name="Xu X."/>
            <person name="Zhang F."/>
            <person name="Xue H."/>
            <person name="Zhong H."/>
            <person name="Wang Y."/>
            <person name="Zhang K."/>
            <person name="Velt A."/>
            <person name="Avia K."/>
            <person name="Holtgrawe D."/>
            <person name="Grimplet J."/>
            <person name="Matus J.T."/>
            <person name="Ware D."/>
            <person name="Wu X."/>
            <person name="Wang H."/>
            <person name="Liu C."/>
            <person name="Fang Y."/>
            <person name="Rustenholz C."/>
            <person name="Cheng Z."/>
            <person name="Xiao H."/>
            <person name="Zhou Y."/>
        </authorList>
    </citation>
    <scope>NUCLEOTIDE SEQUENCE [LARGE SCALE GENOMIC DNA]</scope>
    <source>
        <strain evidence="2">cv. Pinot noir / PN40024</strain>
        <tissue evidence="1">Leaf</tissue>
    </source>
</reference>